<gene>
    <name evidence="1" type="ORF">ACFY05_23575</name>
</gene>
<dbReference type="RefSeq" id="WP_387344079.1">
    <property type="nucleotide sequence ID" value="NZ_JBIAXI010000014.1"/>
</dbReference>
<comment type="caution">
    <text evidence="1">The sequence shown here is derived from an EMBL/GenBank/DDBJ whole genome shotgun (WGS) entry which is preliminary data.</text>
</comment>
<dbReference type="EMBL" id="JBIAXI010000014">
    <property type="protein sequence ID" value="MFF4775836.1"/>
    <property type="molecule type" value="Genomic_DNA"/>
</dbReference>
<dbReference type="Proteomes" id="UP001602119">
    <property type="component" value="Unassembled WGS sequence"/>
</dbReference>
<organism evidence="1 2">
    <name type="scientific">Microtetraspora fusca</name>
    <dbReference type="NCBI Taxonomy" id="1997"/>
    <lineage>
        <taxon>Bacteria</taxon>
        <taxon>Bacillati</taxon>
        <taxon>Actinomycetota</taxon>
        <taxon>Actinomycetes</taxon>
        <taxon>Streptosporangiales</taxon>
        <taxon>Streptosporangiaceae</taxon>
        <taxon>Microtetraspora</taxon>
    </lineage>
</organism>
<sequence length="141" mass="15213">MDPIVVTAGTVMVSAMATRAWETVRDAVGALWRRVHPDKAEQARADLEVVRAEVVQARRDGDAGTEQALAGESQSKLQRLVRNDPAPAGEIQRLLYDHLMPALTADEQACIRSIIQTATARDHSTIYQAGGTSPPICPPTS</sequence>
<protein>
    <submittedName>
        <fullName evidence="1">Uncharacterized protein</fullName>
    </submittedName>
</protein>
<proteinExistence type="predicted"/>
<name>A0ABW6VA82_MICFU</name>
<keyword evidence="2" id="KW-1185">Reference proteome</keyword>
<evidence type="ECO:0000313" key="2">
    <source>
        <dbReference type="Proteomes" id="UP001602119"/>
    </source>
</evidence>
<reference evidence="1 2" key="1">
    <citation type="submission" date="2024-10" db="EMBL/GenBank/DDBJ databases">
        <title>The Natural Products Discovery Center: Release of the First 8490 Sequenced Strains for Exploring Actinobacteria Biosynthetic Diversity.</title>
        <authorList>
            <person name="Kalkreuter E."/>
            <person name="Kautsar S.A."/>
            <person name="Yang D."/>
            <person name="Bader C.D."/>
            <person name="Teijaro C.N."/>
            <person name="Fluegel L."/>
            <person name="Davis C.M."/>
            <person name="Simpson J.R."/>
            <person name="Lauterbach L."/>
            <person name="Steele A.D."/>
            <person name="Gui C."/>
            <person name="Meng S."/>
            <person name="Li G."/>
            <person name="Viehrig K."/>
            <person name="Ye F."/>
            <person name="Su P."/>
            <person name="Kiefer A.F."/>
            <person name="Nichols A."/>
            <person name="Cepeda A.J."/>
            <person name="Yan W."/>
            <person name="Fan B."/>
            <person name="Jiang Y."/>
            <person name="Adhikari A."/>
            <person name="Zheng C.-J."/>
            <person name="Schuster L."/>
            <person name="Cowan T.M."/>
            <person name="Smanski M.J."/>
            <person name="Chevrette M.G."/>
            <person name="De Carvalho L.P.S."/>
            <person name="Shen B."/>
        </authorList>
    </citation>
    <scope>NUCLEOTIDE SEQUENCE [LARGE SCALE GENOMIC DNA]</scope>
    <source>
        <strain evidence="1 2">NPDC001281</strain>
    </source>
</reference>
<accession>A0ABW6VA82</accession>
<evidence type="ECO:0000313" key="1">
    <source>
        <dbReference type="EMBL" id="MFF4775836.1"/>
    </source>
</evidence>